<organism evidence="1 3">
    <name type="scientific">Phytophthora infestans</name>
    <name type="common">Potato late blight agent</name>
    <name type="synonym">Botrytis infestans</name>
    <dbReference type="NCBI Taxonomy" id="4787"/>
    <lineage>
        <taxon>Eukaryota</taxon>
        <taxon>Sar</taxon>
        <taxon>Stramenopiles</taxon>
        <taxon>Oomycota</taxon>
        <taxon>Peronosporomycetes</taxon>
        <taxon>Peronosporales</taxon>
        <taxon>Peronosporaceae</taxon>
        <taxon>Phytophthora</taxon>
    </lineage>
</organism>
<evidence type="ECO:0000313" key="1">
    <source>
        <dbReference type="EMBL" id="KAF4032017.1"/>
    </source>
</evidence>
<evidence type="ECO:0000313" key="2">
    <source>
        <dbReference type="EMBL" id="KAF4147244.1"/>
    </source>
</evidence>
<dbReference type="Proteomes" id="UP000602510">
    <property type="component" value="Unassembled WGS sequence"/>
</dbReference>
<accession>A0A833W7Q3</accession>
<dbReference type="Proteomes" id="UP000704712">
    <property type="component" value="Unassembled WGS sequence"/>
</dbReference>
<gene>
    <name evidence="1" type="ORF">GN244_ATG16065</name>
    <name evidence="2" type="ORF">GN958_ATG03654</name>
</gene>
<reference evidence="1" key="1">
    <citation type="submission" date="2020-04" db="EMBL/GenBank/DDBJ databases">
        <title>Hybrid Assembly of Korean Phytophthora infestans isolates.</title>
        <authorList>
            <person name="Prokchorchik M."/>
            <person name="Lee Y."/>
            <person name="Seo J."/>
            <person name="Cho J.-H."/>
            <person name="Park Y.-E."/>
            <person name="Jang D.-C."/>
            <person name="Im J.-S."/>
            <person name="Choi J.-G."/>
            <person name="Park H.-J."/>
            <person name="Lee G.-B."/>
            <person name="Lee Y.-G."/>
            <person name="Hong S.-Y."/>
            <person name="Cho K."/>
            <person name="Sohn K.H."/>
        </authorList>
    </citation>
    <scope>NUCLEOTIDE SEQUENCE</scope>
    <source>
        <strain evidence="1">KR_1_A1</strain>
        <strain evidence="2">KR_2_A2</strain>
    </source>
</reference>
<dbReference type="EMBL" id="WSZM01000516">
    <property type="protein sequence ID" value="KAF4032017.1"/>
    <property type="molecule type" value="Genomic_DNA"/>
</dbReference>
<keyword evidence="3" id="KW-1185">Reference proteome</keyword>
<sequence>MLCEAVEIAFIELDQVTLRKCFQSLQSVMEQAVLNKGGNEYKIPHLGTDTLQRSKELPETLVCSVEAVIVAKAAREEVVI</sequence>
<dbReference type="EMBL" id="JAACNO010000507">
    <property type="protein sequence ID" value="KAF4147244.1"/>
    <property type="molecule type" value="Genomic_DNA"/>
</dbReference>
<protein>
    <submittedName>
        <fullName evidence="1">Uncharacterized protein</fullName>
    </submittedName>
</protein>
<evidence type="ECO:0000313" key="3">
    <source>
        <dbReference type="Proteomes" id="UP000602510"/>
    </source>
</evidence>
<dbReference type="PANTHER" id="PTHR47169">
    <property type="entry name" value="OS01G0541250 PROTEIN"/>
    <property type="match status" value="1"/>
</dbReference>
<comment type="caution">
    <text evidence="1">The sequence shown here is derived from an EMBL/GenBank/DDBJ whole genome shotgun (WGS) entry which is preliminary data.</text>
</comment>
<name>A0A833W7Q3_PHYIN</name>
<proteinExistence type="predicted"/>
<dbReference type="AlphaFoldDB" id="A0A833W7Q3"/>